<evidence type="ECO:0000256" key="1">
    <source>
        <dbReference type="ARBA" id="ARBA00022723"/>
    </source>
</evidence>
<gene>
    <name evidence="7" type="primary">LOC127748746</name>
</gene>
<evidence type="ECO:0000259" key="5">
    <source>
        <dbReference type="Pfam" id="PF10551"/>
    </source>
</evidence>
<dbReference type="Pfam" id="PF04500">
    <property type="entry name" value="FLYWCH"/>
    <property type="match status" value="1"/>
</dbReference>
<feature type="domain" description="FLYWCH-type" evidence="4">
    <location>
        <begin position="8"/>
        <end position="57"/>
    </location>
</feature>
<dbReference type="Proteomes" id="UP000504606">
    <property type="component" value="Unplaced"/>
</dbReference>
<accession>A0A9C6WVB2</accession>
<evidence type="ECO:0000313" key="6">
    <source>
        <dbReference type="Proteomes" id="UP000504606"/>
    </source>
</evidence>
<dbReference type="GO" id="GO:0008270">
    <property type="term" value="F:zinc ion binding"/>
    <property type="evidence" value="ECO:0007669"/>
    <property type="project" value="UniProtKB-KW"/>
</dbReference>
<dbReference type="InterPro" id="IPR007588">
    <property type="entry name" value="Znf_FLYWCH"/>
</dbReference>
<keyword evidence="3" id="KW-0862">Zinc</keyword>
<reference evidence="7" key="1">
    <citation type="submission" date="2025-08" db="UniProtKB">
        <authorList>
            <consortium name="RefSeq"/>
        </authorList>
    </citation>
    <scope>IDENTIFICATION</scope>
    <source>
        <tissue evidence="7">Whole organism</tissue>
    </source>
</reference>
<dbReference type="InterPro" id="IPR018289">
    <property type="entry name" value="MULE_transposase_dom"/>
</dbReference>
<dbReference type="Pfam" id="PF10551">
    <property type="entry name" value="MULE"/>
    <property type="match status" value="1"/>
</dbReference>
<proteinExistence type="predicted"/>
<dbReference type="RefSeq" id="XP_052119465.1">
    <property type="nucleotide sequence ID" value="XM_052263505.1"/>
</dbReference>
<dbReference type="AlphaFoldDB" id="A0A9C6WVB2"/>
<sequence>MGEQGKLLRSERGGYILSYNGYLYNKHGENKDGSRTYWICRKKPACKKRAITSSPQENSDTVDIFKFVDHPSHLPAPEEAEAVGAYNQLKRKAAEHPNAPPAQILREGMPEIPQGALFHLPERRSMKRTFNRLRNAAANLPVNPKSLEDVGEIPADYTITRGRKQFLIFDSYFDEDDEDDEDEDVEERDRRRRQNRILIFASKDHLRKLAASSVWHLDGTFDTPPEIFAQILTMHGEYHNETLPLVYALLPNKTQDTYHRAIDAVIDACERYRLRRPAPRTVITDMEKGLMNAVQALFPATELRLCLFHLRQAAFRKIQSLGLQPAYQDDNNDTVRTSFREVVGLAFVPTEDVEEAFNEAKAAAPRSMRDFVKYFEETYVLGKRARNRRQRRPPRYLPALWNQHQAARDNEPRTNNQTEGWHNRFQLVVGKSHPTLYKIIDEFKKEEADTRVMLNEIDAGRSIKPPQRLKYKRINE</sequence>
<dbReference type="KEGG" id="foc:127748746"/>
<evidence type="ECO:0000259" key="4">
    <source>
        <dbReference type="Pfam" id="PF04500"/>
    </source>
</evidence>
<evidence type="ECO:0000313" key="7">
    <source>
        <dbReference type="RefSeq" id="XP_052119465.1"/>
    </source>
</evidence>
<name>A0A9C6WVB2_FRAOC</name>
<organism evidence="6 7">
    <name type="scientific">Frankliniella occidentalis</name>
    <name type="common">Western flower thrips</name>
    <name type="synonym">Euthrips occidentalis</name>
    <dbReference type="NCBI Taxonomy" id="133901"/>
    <lineage>
        <taxon>Eukaryota</taxon>
        <taxon>Metazoa</taxon>
        <taxon>Ecdysozoa</taxon>
        <taxon>Arthropoda</taxon>
        <taxon>Hexapoda</taxon>
        <taxon>Insecta</taxon>
        <taxon>Pterygota</taxon>
        <taxon>Neoptera</taxon>
        <taxon>Paraneoptera</taxon>
        <taxon>Thysanoptera</taxon>
        <taxon>Terebrantia</taxon>
        <taxon>Thripoidea</taxon>
        <taxon>Thripidae</taxon>
        <taxon>Frankliniella</taxon>
    </lineage>
</organism>
<dbReference type="PANTHER" id="PTHR47160:SF10">
    <property type="entry name" value="MULE TRANSPOSASE DOMAIN-CONTAINING PROTEIN"/>
    <property type="match status" value="1"/>
</dbReference>
<evidence type="ECO:0000256" key="2">
    <source>
        <dbReference type="ARBA" id="ARBA00022771"/>
    </source>
</evidence>
<keyword evidence="6" id="KW-1185">Reference proteome</keyword>
<evidence type="ECO:0000256" key="3">
    <source>
        <dbReference type="ARBA" id="ARBA00022833"/>
    </source>
</evidence>
<dbReference type="PANTHER" id="PTHR47160">
    <property type="entry name" value="PUTATIVE-RELATED"/>
    <property type="match status" value="1"/>
</dbReference>
<feature type="domain" description="MULE transposase" evidence="5">
    <location>
        <begin position="214"/>
        <end position="311"/>
    </location>
</feature>
<feature type="non-terminal residue" evidence="7">
    <location>
        <position position="476"/>
    </location>
</feature>
<dbReference type="Gene3D" id="2.20.25.240">
    <property type="match status" value="1"/>
</dbReference>
<dbReference type="OrthoDB" id="8195004at2759"/>
<keyword evidence="2" id="KW-0863">Zinc-finger</keyword>
<protein>
    <submittedName>
        <fullName evidence="7">Uncharacterized protein LOC127748746</fullName>
    </submittedName>
</protein>
<dbReference type="GeneID" id="127748746"/>
<keyword evidence="1" id="KW-0479">Metal-binding</keyword>